<proteinExistence type="predicted"/>
<dbReference type="Proteomes" id="UP000786811">
    <property type="component" value="Unassembled WGS sequence"/>
</dbReference>
<dbReference type="EMBL" id="CAJNRD030001116">
    <property type="protein sequence ID" value="CAG5074980.1"/>
    <property type="molecule type" value="Genomic_DNA"/>
</dbReference>
<protein>
    <submittedName>
        <fullName evidence="1">Uncharacterized protein</fullName>
    </submittedName>
</protein>
<name>A0A8J2H554_COTCN</name>
<organism evidence="1 2">
    <name type="scientific">Cotesia congregata</name>
    <name type="common">Parasitoid wasp</name>
    <name type="synonym">Apanteles congregatus</name>
    <dbReference type="NCBI Taxonomy" id="51543"/>
    <lineage>
        <taxon>Eukaryota</taxon>
        <taxon>Metazoa</taxon>
        <taxon>Ecdysozoa</taxon>
        <taxon>Arthropoda</taxon>
        <taxon>Hexapoda</taxon>
        <taxon>Insecta</taxon>
        <taxon>Pterygota</taxon>
        <taxon>Neoptera</taxon>
        <taxon>Endopterygota</taxon>
        <taxon>Hymenoptera</taxon>
        <taxon>Apocrita</taxon>
        <taxon>Ichneumonoidea</taxon>
        <taxon>Braconidae</taxon>
        <taxon>Microgastrinae</taxon>
        <taxon>Cotesia</taxon>
    </lineage>
</organism>
<gene>
    <name evidence="1" type="ORF">HICCMSTLAB_LOCUS1191</name>
</gene>
<sequence>MHDEISRILGHRVTLEPIDHPRKSELWLSEIRLCYDFNFHLMNCPPDSKTLNTENEDMKMIYSL</sequence>
<accession>A0A8J2H554</accession>
<reference evidence="1" key="1">
    <citation type="submission" date="2021-04" db="EMBL/GenBank/DDBJ databases">
        <authorList>
            <person name="Chebbi M.A.C M."/>
        </authorList>
    </citation>
    <scope>NUCLEOTIDE SEQUENCE</scope>
</reference>
<comment type="caution">
    <text evidence="1">The sequence shown here is derived from an EMBL/GenBank/DDBJ whole genome shotgun (WGS) entry which is preliminary data.</text>
</comment>
<evidence type="ECO:0000313" key="2">
    <source>
        <dbReference type="Proteomes" id="UP000786811"/>
    </source>
</evidence>
<evidence type="ECO:0000313" key="1">
    <source>
        <dbReference type="EMBL" id="CAG5074980.1"/>
    </source>
</evidence>
<keyword evidence="2" id="KW-1185">Reference proteome</keyword>
<dbReference type="AlphaFoldDB" id="A0A8J2H554"/>
<dbReference type="OrthoDB" id="435754at2759"/>